<accession>A0A1E1M026</accession>
<keyword evidence="2" id="KW-1185">Reference proteome</keyword>
<dbReference type="AlphaFoldDB" id="A0A1E1M026"/>
<evidence type="ECO:0000313" key="1">
    <source>
        <dbReference type="EMBL" id="CZT41895.1"/>
    </source>
</evidence>
<sequence length="333" mass="38402">MEGNQEFPSSMSASTPFYQSAAWKIMEEEGRVKWTKIEIISLERQEVSLVDREMRLTMRRELIEDHIAVAKDFLNSMKHTPADFRRTLAIFSSPEFLKSMEELIAFELFSKDVVEFETWATKLINQAGEQVGTSVSQEDDVAQDSDPRGLTLLEPDYNTRLAELSDEYTELKSRLMGLKPSYNLKAIKVREMKRKLHVVNRTMRDLFTEIKKTKGLLLFFIELLKLLFGTLSTCTWTTSTVDKDGGHVNGSSVDVSAANIFSHLRIHWRVLFHQALEVERARYTSSRQRCLEMTADPRFRGNMSLALLGAVEDSHSRYYQLMFRSENEAPEGY</sequence>
<proteinExistence type="predicted"/>
<gene>
    <name evidence="1" type="ORF">RSE6_01704</name>
</gene>
<evidence type="ECO:0000313" key="2">
    <source>
        <dbReference type="Proteomes" id="UP000177625"/>
    </source>
</evidence>
<name>A0A1E1M026_RHYSE</name>
<dbReference type="EMBL" id="FJVC01000059">
    <property type="protein sequence ID" value="CZT41895.1"/>
    <property type="molecule type" value="Genomic_DNA"/>
</dbReference>
<protein>
    <submittedName>
        <fullName evidence="1">Uncharacterized protein</fullName>
    </submittedName>
</protein>
<dbReference type="Proteomes" id="UP000177625">
    <property type="component" value="Unassembled WGS sequence"/>
</dbReference>
<reference evidence="2" key="1">
    <citation type="submission" date="2016-03" db="EMBL/GenBank/DDBJ databases">
        <authorList>
            <person name="Guldener U."/>
        </authorList>
    </citation>
    <scope>NUCLEOTIDE SEQUENCE [LARGE SCALE GENOMIC DNA]</scope>
</reference>
<organism evidence="1 2">
    <name type="scientific">Rhynchosporium secalis</name>
    <name type="common">Barley scald fungus</name>
    <dbReference type="NCBI Taxonomy" id="38038"/>
    <lineage>
        <taxon>Eukaryota</taxon>
        <taxon>Fungi</taxon>
        <taxon>Dikarya</taxon>
        <taxon>Ascomycota</taxon>
        <taxon>Pezizomycotina</taxon>
        <taxon>Leotiomycetes</taxon>
        <taxon>Helotiales</taxon>
        <taxon>Ploettnerulaceae</taxon>
        <taxon>Rhynchosporium</taxon>
    </lineage>
</organism>